<dbReference type="HOGENOM" id="CLU_2327254_0_0_2"/>
<dbReference type="KEGG" id="mtp:Mthe_0134"/>
<protein>
    <recommendedName>
        <fullName evidence="3">YkgJ family cysteine cluster protein</fullName>
    </recommendedName>
</protein>
<dbReference type="Proteomes" id="UP000000674">
    <property type="component" value="Chromosome"/>
</dbReference>
<dbReference type="GeneID" id="4462439"/>
<evidence type="ECO:0000313" key="1">
    <source>
        <dbReference type="EMBL" id="ABK13934.1"/>
    </source>
</evidence>
<name>A0B5G0_METTP</name>
<evidence type="ECO:0008006" key="3">
    <source>
        <dbReference type="Google" id="ProtNLM"/>
    </source>
</evidence>
<dbReference type="AlphaFoldDB" id="A0B5G0"/>
<dbReference type="EMBL" id="CP000477">
    <property type="protein sequence ID" value="ABK13934.1"/>
    <property type="molecule type" value="Genomic_DNA"/>
</dbReference>
<dbReference type="OrthoDB" id="147172at2157"/>
<evidence type="ECO:0000313" key="2">
    <source>
        <dbReference type="Proteomes" id="UP000000674"/>
    </source>
</evidence>
<dbReference type="RefSeq" id="WP_011695333.1">
    <property type="nucleotide sequence ID" value="NC_008553.1"/>
</dbReference>
<keyword evidence="2" id="KW-1185">Reference proteome</keyword>
<reference evidence="1 2" key="1">
    <citation type="submission" date="2006-10" db="EMBL/GenBank/DDBJ databases">
        <title>Complete sequence of Methanosaeta thermophila PT.</title>
        <authorList>
            <consortium name="US DOE Joint Genome Institute"/>
            <person name="Copeland A."/>
            <person name="Lucas S."/>
            <person name="Lapidus A."/>
            <person name="Barry K."/>
            <person name="Detter J.C."/>
            <person name="Glavina del Rio T."/>
            <person name="Hammon N."/>
            <person name="Israni S."/>
            <person name="Pitluck S."/>
            <person name="Chain P."/>
            <person name="Malfatti S."/>
            <person name="Shin M."/>
            <person name="Vergez L."/>
            <person name="Schmutz J."/>
            <person name="Larimer F."/>
            <person name="Land M."/>
            <person name="Hauser L."/>
            <person name="Kyrpides N."/>
            <person name="Kim E."/>
            <person name="Smith K.S."/>
            <person name="Ingram-Smith C."/>
            <person name="Richardson P."/>
        </authorList>
    </citation>
    <scope>NUCLEOTIDE SEQUENCE [LARGE SCALE GENOMIC DNA]</scope>
    <source>
        <strain evidence="2">DSM 6194 / JCM 14653 / NBRC 101360 / PT</strain>
    </source>
</reference>
<dbReference type="STRING" id="349307.Mthe_0134"/>
<sequence>MKCLRCGCCCIHLDVAIPNPDAIRPDGTLDKTHRMPVMFKRAGEPCPHLTFADGIAVCRIHEMECYRGSPCELFEQVGSQDDVCVLNAYFRCMRLSEDEN</sequence>
<accession>A0B5G0</accession>
<proteinExistence type="predicted"/>
<gene>
    <name evidence="1" type="ordered locus">Mthe_0134</name>
</gene>
<organism evidence="1 2">
    <name type="scientific">Methanothrix thermoacetophila (strain DSM 6194 / JCM 14653 / NBRC 101360 / PT)</name>
    <name type="common">Methanosaeta thermophila</name>
    <dbReference type="NCBI Taxonomy" id="349307"/>
    <lineage>
        <taxon>Archaea</taxon>
        <taxon>Methanobacteriati</taxon>
        <taxon>Methanobacteriota</taxon>
        <taxon>Stenosarchaea group</taxon>
        <taxon>Methanomicrobia</taxon>
        <taxon>Methanotrichales</taxon>
        <taxon>Methanotrichaceae</taxon>
        <taxon>Methanothrix</taxon>
    </lineage>
</organism>